<keyword evidence="3" id="KW-1185">Reference proteome</keyword>
<sequence>MVRENAARIPARHHRPLGMPHPVERGRQHRGIPAPQRLRGRGFLPKEHAVAFEDAVLPSAGVDLRLHLGQRHQLARKLAQPRNGRGAGLAQPGQFRTQHRGLPADDGVHYPARLRFAQVRADRVERRIVQVVRAVRRRVEE</sequence>
<dbReference type="AlphaFoldDB" id="A0A2A2KJR8"/>
<proteinExistence type="predicted"/>
<evidence type="ECO:0000313" key="3">
    <source>
        <dbReference type="Proteomes" id="UP000218231"/>
    </source>
</evidence>
<accession>A0A2A2KJR8</accession>
<dbReference type="EMBL" id="LIAE01008409">
    <property type="protein sequence ID" value="PAV74128.1"/>
    <property type="molecule type" value="Genomic_DNA"/>
</dbReference>
<comment type="caution">
    <text evidence="2">The sequence shown here is derived from an EMBL/GenBank/DDBJ whole genome shotgun (WGS) entry which is preliminary data.</text>
</comment>
<name>A0A2A2KJR8_9BILA</name>
<protein>
    <submittedName>
        <fullName evidence="2">Uncharacterized protein</fullName>
    </submittedName>
</protein>
<evidence type="ECO:0000313" key="2">
    <source>
        <dbReference type="EMBL" id="PAV74128.1"/>
    </source>
</evidence>
<feature type="region of interest" description="Disordered" evidence="1">
    <location>
        <begin position="1"/>
        <end position="40"/>
    </location>
</feature>
<dbReference type="Proteomes" id="UP000218231">
    <property type="component" value="Unassembled WGS sequence"/>
</dbReference>
<gene>
    <name evidence="2" type="ORF">WR25_15044</name>
</gene>
<organism evidence="2 3">
    <name type="scientific">Diploscapter pachys</name>
    <dbReference type="NCBI Taxonomy" id="2018661"/>
    <lineage>
        <taxon>Eukaryota</taxon>
        <taxon>Metazoa</taxon>
        <taxon>Ecdysozoa</taxon>
        <taxon>Nematoda</taxon>
        <taxon>Chromadorea</taxon>
        <taxon>Rhabditida</taxon>
        <taxon>Rhabditina</taxon>
        <taxon>Rhabditomorpha</taxon>
        <taxon>Rhabditoidea</taxon>
        <taxon>Rhabditidae</taxon>
        <taxon>Diploscapter</taxon>
    </lineage>
</organism>
<feature type="region of interest" description="Disordered" evidence="1">
    <location>
        <begin position="77"/>
        <end position="106"/>
    </location>
</feature>
<evidence type="ECO:0000256" key="1">
    <source>
        <dbReference type="SAM" id="MobiDB-lite"/>
    </source>
</evidence>
<reference evidence="2 3" key="1">
    <citation type="journal article" date="2017" name="Curr. Biol.">
        <title>Genome architecture and evolution of a unichromosomal asexual nematode.</title>
        <authorList>
            <person name="Fradin H."/>
            <person name="Zegar C."/>
            <person name="Gutwein M."/>
            <person name="Lucas J."/>
            <person name="Kovtun M."/>
            <person name="Corcoran D."/>
            <person name="Baugh L.R."/>
            <person name="Kiontke K."/>
            <person name="Gunsalus K."/>
            <person name="Fitch D.H."/>
            <person name="Piano F."/>
        </authorList>
    </citation>
    <scope>NUCLEOTIDE SEQUENCE [LARGE SCALE GENOMIC DNA]</scope>
    <source>
        <strain evidence="2">PF1309</strain>
    </source>
</reference>